<dbReference type="InterPro" id="IPR050742">
    <property type="entry name" value="Helicase_Restrict-Modif_Enz"/>
</dbReference>
<reference evidence="2 3" key="1">
    <citation type="journal article" date="2015" name="Genome Biol. Evol.">
        <title>Comparative Genomics of a Bacterivorous Green Alga Reveals Evolutionary Causalities and Consequences of Phago-Mixotrophic Mode of Nutrition.</title>
        <authorList>
            <person name="Burns J.A."/>
            <person name="Paasch A."/>
            <person name="Narechania A."/>
            <person name="Kim E."/>
        </authorList>
    </citation>
    <scope>NUCLEOTIDE SEQUENCE [LARGE SCALE GENOMIC DNA]</scope>
    <source>
        <strain evidence="2 3">PLY_AMNH</strain>
    </source>
</reference>
<dbReference type="GO" id="GO:0003677">
    <property type="term" value="F:DNA binding"/>
    <property type="evidence" value="ECO:0007669"/>
    <property type="project" value="InterPro"/>
</dbReference>
<dbReference type="SMART" id="SM00487">
    <property type="entry name" value="DEXDc"/>
    <property type="match status" value="1"/>
</dbReference>
<dbReference type="PROSITE" id="PS51192">
    <property type="entry name" value="HELICASE_ATP_BIND_1"/>
    <property type="match status" value="1"/>
</dbReference>
<dbReference type="Pfam" id="PF04851">
    <property type="entry name" value="ResIII"/>
    <property type="match status" value="1"/>
</dbReference>
<dbReference type="GO" id="GO:0016787">
    <property type="term" value="F:hydrolase activity"/>
    <property type="evidence" value="ECO:0007669"/>
    <property type="project" value="InterPro"/>
</dbReference>
<dbReference type="Gene3D" id="3.40.50.1460">
    <property type="match status" value="1"/>
</dbReference>
<dbReference type="PANTHER" id="PTHR47396:SF1">
    <property type="entry name" value="ATP-DEPENDENT HELICASE IRC3-RELATED"/>
    <property type="match status" value="1"/>
</dbReference>
<comment type="caution">
    <text evidence="2">The sequence shown here is derived from an EMBL/GenBank/DDBJ whole genome shotgun (WGS) entry which is preliminary data.</text>
</comment>
<dbReference type="GO" id="GO:0005524">
    <property type="term" value="F:ATP binding"/>
    <property type="evidence" value="ECO:0007669"/>
    <property type="project" value="InterPro"/>
</dbReference>
<dbReference type="SUPFAM" id="SSF52540">
    <property type="entry name" value="P-loop containing nucleoside triphosphate hydrolases"/>
    <property type="match status" value="2"/>
</dbReference>
<evidence type="ECO:0000313" key="2">
    <source>
        <dbReference type="EMBL" id="KAK3239096.1"/>
    </source>
</evidence>
<dbReference type="AlphaFoldDB" id="A0AAE0BM37"/>
<dbReference type="EMBL" id="LGRX02034025">
    <property type="protein sequence ID" value="KAK3239096.1"/>
    <property type="molecule type" value="Genomic_DNA"/>
</dbReference>
<dbReference type="Proteomes" id="UP001190700">
    <property type="component" value="Unassembled WGS sequence"/>
</dbReference>
<protein>
    <recommendedName>
        <fullName evidence="1">Helicase ATP-binding domain-containing protein</fullName>
    </recommendedName>
</protein>
<accession>A0AAE0BM37</accession>
<evidence type="ECO:0000313" key="3">
    <source>
        <dbReference type="Proteomes" id="UP001190700"/>
    </source>
</evidence>
<gene>
    <name evidence="2" type="ORF">CYMTET_50948</name>
</gene>
<sequence length="780" mass="87562">MTSYFIDTKFNDEGCGRLRNCQRDALEALQAHFDSSEPVGSGTRERTYDRALCVLPTGTGKSLVMLLVPYYCRAQGQCVILTPRPNISEAVLGSLHRLRELGLLDAAQAPHVMEIVNPAQRVTEASTNVQDPLLRQKLDAAHFLVLNIHKWFSSVREMLERQEVGTLLVDEAHHAEAKSWRMLIDDMAARHPALRVVYLTATPFRGDQKELNARLVYRYPLAEAMRQRYIKRISFHEVFLQDAQYARKAGAQMSPAQKKKWQDKYHFDTAELDECRSSGWSISCAKAEPQFVDEVLQEALKQLARRRAGPRRLRHKMLVKAPPALGEAGMKELVENLEHLATHRAADHAPLFDCFCASYLHSSSVNAREEEIRLAAFQSLGLGDATSPSIDAMIVVDKLTEGYDFPHITVCAVLDPMGKDGFGKFTQFVGRMLRRLPDGDDEDNHGVAVSHQMYDQAQFWQRYLDEETESIKIDRNARGGPEFKEVESVGHTLHKENPRIWHFLERMTVSEEARPNGIPAGSEAPELRASSEFAAALCIGASQSPIDIAGAAGFGEEDEVDFRYTPRRWLRKVGGQARDSDNALSDILKDVVTMRRHFGGMQGVELERPTVGKEGSGFMTRARMCAMLTRMFERPAGDGRHRCAFVLYYAGHGDEEGSFCMEGDANMTFDDLVAVWEARSPATSDQFFIVIADSCFSGKLVERLKQLPKARREALNMAVQAACRGRECSMGGVFTENFVAKQQGRNFRWQKIFKSLCNGAPGCACMFERQITMEYASHGA</sequence>
<proteinExistence type="predicted"/>
<organism evidence="2 3">
    <name type="scientific">Cymbomonas tetramitiformis</name>
    <dbReference type="NCBI Taxonomy" id="36881"/>
    <lineage>
        <taxon>Eukaryota</taxon>
        <taxon>Viridiplantae</taxon>
        <taxon>Chlorophyta</taxon>
        <taxon>Pyramimonadophyceae</taxon>
        <taxon>Pyramimonadales</taxon>
        <taxon>Pyramimonadaceae</taxon>
        <taxon>Cymbomonas</taxon>
    </lineage>
</organism>
<evidence type="ECO:0000259" key="1">
    <source>
        <dbReference type="PROSITE" id="PS51192"/>
    </source>
</evidence>
<dbReference type="InterPro" id="IPR027417">
    <property type="entry name" value="P-loop_NTPase"/>
</dbReference>
<dbReference type="Gene3D" id="3.40.50.300">
    <property type="entry name" value="P-loop containing nucleotide triphosphate hydrolases"/>
    <property type="match status" value="2"/>
</dbReference>
<name>A0AAE0BM37_9CHLO</name>
<dbReference type="PANTHER" id="PTHR47396">
    <property type="entry name" value="TYPE I RESTRICTION ENZYME ECOKI R PROTEIN"/>
    <property type="match status" value="1"/>
</dbReference>
<feature type="domain" description="Helicase ATP-binding" evidence="1">
    <location>
        <begin position="42"/>
        <end position="221"/>
    </location>
</feature>
<keyword evidence="3" id="KW-1185">Reference proteome</keyword>
<dbReference type="InterPro" id="IPR006935">
    <property type="entry name" value="Helicase/UvrB_N"/>
</dbReference>
<dbReference type="InterPro" id="IPR014001">
    <property type="entry name" value="Helicase_ATP-bd"/>
</dbReference>
<dbReference type="GO" id="GO:0005829">
    <property type="term" value="C:cytosol"/>
    <property type="evidence" value="ECO:0007669"/>
    <property type="project" value="TreeGrafter"/>
</dbReference>